<protein>
    <recommendedName>
        <fullName evidence="14">Peptidase M43 pregnancy-associated plasma-A domain-containing protein</fullName>
    </recommendedName>
</protein>
<dbReference type="GO" id="GO:0006508">
    <property type="term" value="P:proteolysis"/>
    <property type="evidence" value="ECO:0007669"/>
    <property type="project" value="UniProtKB-KW"/>
</dbReference>
<dbReference type="CDD" id="cd04275">
    <property type="entry name" value="ZnMc_pappalysin_like"/>
    <property type="match status" value="1"/>
</dbReference>
<keyword evidence="2" id="KW-0645">Protease</keyword>
<dbReference type="Proteomes" id="UP000002297">
    <property type="component" value="Chromosome"/>
</dbReference>
<evidence type="ECO:0000256" key="5">
    <source>
        <dbReference type="ARBA" id="ARBA00022801"/>
    </source>
</evidence>
<dbReference type="AlphaFoldDB" id="A3U5C2"/>
<dbReference type="InterPro" id="IPR024079">
    <property type="entry name" value="MetalloPept_cat_dom_sf"/>
</dbReference>
<keyword evidence="6" id="KW-0862">Zinc</keyword>
<dbReference type="RefSeq" id="WP_013186117.1">
    <property type="nucleotide sequence ID" value="NC_014230.1"/>
</dbReference>
<evidence type="ECO:0000256" key="2">
    <source>
        <dbReference type="ARBA" id="ARBA00022670"/>
    </source>
</evidence>
<dbReference type="InterPro" id="IPR008754">
    <property type="entry name" value="Peptidase_M43"/>
</dbReference>
<dbReference type="GeneID" id="89454445"/>
<keyword evidence="5" id="KW-0378">Hydrolase</keyword>
<dbReference type="STRING" id="216432.CA2559_01750"/>
<keyword evidence="3" id="KW-0479">Metal-binding</keyword>
<dbReference type="Gene3D" id="3.40.390.10">
    <property type="entry name" value="Collagenase (Catalytic Domain)"/>
    <property type="match status" value="1"/>
</dbReference>
<proteinExistence type="inferred from homology"/>
<dbReference type="Pfam" id="PF05572">
    <property type="entry name" value="Peptidase_M43"/>
    <property type="match status" value="1"/>
</dbReference>
<gene>
    <name evidence="12" type="ordered locus">CA2559_01750</name>
</gene>
<dbReference type="Pfam" id="PF18962">
    <property type="entry name" value="Por_Secre_tail"/>
    <property type="match status" value="1"/>
</dbReference>
<reference evidence="12 13" key="1">
    <citation type="journal article" date="2010" name="J. Bacteriol.">
        <title>The complete genome sequence of Croceibacter atlanticus HTCC2559T.</title>
        <authorList>
            <person name="Oh H.M."/>
            <person name="Kang I."/>
            <person name="Ferriera S."/>
            <person name="Giovannoni S.J."/>
            <person name="Cho J.C."/>
        </authorList>
    </citation>
    <scope>NUCLEOTIDE SEQUENCE [LARGE SCALE GENOMIC DNA]</scope>
    <source>
        <strain evidence="13">ATCC BAA-628 / HTCC2559 / KCTC 12090</strain>
    </source>
</reference>
<evidence type="ECO:0000256" key="4">
    <source>
        <dbReference type="ARBA" id="ARBA00022729"/>
    </source>
</evidence>
<organism evidence="12 13">
    <name type="scientific">Croceibacter atlanticus (strain ATCC BAA-628 / JCM 21780 / CIP 108009 / IAM 15332 / KCTC 12090 / HTCC2559)</name>
    <dbReference type="NCBI Taxonomy" id="216432"/>
    <lineage>
        <taxon>Bacteria</taxon>
        <taxon>Pseudomonadati</taxon>
        <taxon>Bacteroidota</taxon>
        <taxon>Flavobacteriia</taxon>
        <taxon>Flavobacteriales</taxon>
        <taxon>Flavobacteriaceae</taxon>
        <taxon>Croceibacter</taxon>
    </lineage>
</organism>
<dbReference type="KEGG" id="cat:CA2559_01750"/>
<dbReference type="PANTHER" id="PTHR47466:SF1">
    <property type="entry name" value="METALLOPROTEASE MEP1 (AFU_ORTHOLOGUE AFUA_1G07730)-RELATED"/>
    <property type="match status" value="1"/>
</dbReference>
<dbReference type="eggNOG" id="COG0265">
    <property type="taxonomic scope" value="Bacteria"/>
</dbReference>
<evidence type="ECO:0000256" key="7">
    <source>
        <dbReference type="ARBA" id="ARBA00023049"/>
    </source>
</evidence>
<keyword evidence="4 9" id="KW-0732">Signal</keyword>
<dbReference type="eggNOG" id="COG3291">
    <property type="taxonomic scope" value="Bacteria"/>
</dbReference>
<evidence type="ECO:0000313" key="13">
    <source>
        <dbReference type="Proteomes" id="UP000002297"/>
    </source>
</evidence>
<keyword evidence="7" id="KW-0482">Metalloprotease</keyword>
<evidence type="ECO:0000256" key="6">
    <source>
        <dbReference type="ARBA" id="ARBA00022833"/>
    </source>
</evidence>
<feature type="domain" description="Secretion system C-terminal sorting" evidence="11">
    <location>
        <begin position="595"/>
        <end position="666"/>
    </location>
</feature>
<sequence>MKNFTRLACFSLCFILSLSAWAQKDPQGVKGPNGLVRCLTTEMDTELSNRYPEQTISKEEFEEWLAPKIEEFKVNQALTSLQQPVLTIPVVIHIIHDGDPINVAGGELSENISYAQAVSQVDVLNEDFRRLMGTPGAGETNYNAGVDVEIEFCLATQDPNGAASNGVNRVNLCQESWSTADIDGIVKPETIWDPTKYMNMWSVNFTDSSLLGYAQFPNSSGLGGLNTNNGPADTDGVVSNYNAFGTLAQDDGSFILNNTYNLGRTMTHEVGHYLGLRHIWGDGACSVDDFCDDTPNSDGANFGCAMDSSCGSMDMSENYMDYSDDSCMNTFTEDQKTRMLTVMMNSPRRMELPTSIGCSAGTASTNDIEVRLTCFTENICEVGFSPGIEIINKGTAAVTEATITYSVNGDAAQTYEYTGNLNQFDIASINLPSVDGINGNNTVNVSVTDVNGTTDEVASNNLDSDEYIYANDGDITEYNATTYFLELVTDDYGSETTYEVTDASGNVLYEGGPYEDNTTINDEFTVENNECFQFTIFDAFGDGICCGYGDGSYSLTTGDGTVVIEGGQFEDSESVAFRANQSLSVKENAFANFAIYPNPADNVLNISLNNTNELPETVKVFNTLGQAVVTKSVTNSSDLNVNVSSLQKGIYFVRIENETTSGVVKFVKN</sequence>
<evidence type="ECO:0000313" key="12">
    <source>
        <dbReference type="EMBL" id="EAP87439.1"/>
    </source>
</evidence>
<evidence type="ECO:0008006" key="14">
    <source>
        <dbReference type="Google" id="ProtNLM"/>
    </source>
</evidence>
<feature type="domain" description="Peptidase M43 pregnancy-associated plasma-A" evidence="10">
    <location>
        <begin position="189"/>
        <end position="342"/>
    </location>
</feature>
<evidence type="ECO:0000259" key="10">
    <source>
        <dbReference type="Pfam" id="PF05572"/>
    </source>
</evidence>
<evidence type="ECO:0000256" key="3">
    <source>
        <dbReference type="ARBA" id="ARBA00022723"/>
    </source>
</evidence>
<dbReference type="HOGENOM" id="CLU_416646_0_0_10"/>
<feature type="signal peptide" evidence="9">
    <location>
        <begin position="1"/>
        <end position="22"/>
    </location>
</feature>
<dbReference type="OrthoDB" id="6278496at2"/>
<evidence type="ECO:0000256" key="8">
    <source>
        <dbReference type="ARBA" id="ARBA00023157"/>
    </source>
</evidence>
<dbReference type="GO" id="GO:0008237">
    <property type="term" value="F:metallopeptidase activity"/>
    <property type="evidence" value="ECO:0007669"/>
    <property type="project" value="UniProtKB-KW"/>
</dbReference>
<dbReference type="NCBIfam" id="TIGR04183">
    <property type="entry name" value="Por_Secre_tail"/>
    <property type="match status" value="1"/>
</dbReference>
<accession>A3U5C2</accession>
<dbReference type="EMBL" id="CP002046">
    <property type="protein sequence ID" value="EAP87439.1"/>
    <property type="molecule type" value="Genomic_DNA"/>
</dbReference>
<dbReference type="PANTHER" id="PTHR47466">
    <property type="match status" value="1"/>
</dbReference>
<dbReference type="Gene3D" id="2.60.40.3080">
    <property type="match status" value="1"/>
</dbReference>
<dbReference type="InterPro" id="IPR026444">
    <property type="entry name" value="Secre_tail"/>
</dbReference>
<keyword evidence="8" id="KW-1015">Disulfide bond</keyword>
<keyword evidence="13" id="KW-1185">Reference proteome</keyword>
<evidence type="ECO:0000256" key="1">
    <source>
        <dbReference type="ARBA" id="ARBA00008721"/>
    </source>
</evidence>
<name>A3U5C2_CROAH</name>
<feature type="chain" id="PRO_5002660226" description="Peptidase M43 pregnancy-associated plasma-A domain-containing protein" evidence="9">
    <location>
        <begin position="23"/>
        <end position="669"/>
    </location>
</feature>
<dbReference type="SUPFAM" id="SSF55486">
    <property type="entry name" value="Metalloproteases ('zincins'), catalytic domain"/>
    <property type="match status" value="1"/>
</dbReference>
<dbReference type="GO" id="GO:0046872">
    <property type="term" value="F:metal ion binding"/>
    <property type="evidence" value="ECO:0007669"/>
    <property type="project" value="UniProtKB-KW"/>
</dbReference>
<evidence type="ECO:0000259" key="11">
    <source>
        <dbReference type="Pfam" id="PF18962"/>
    </source>
</evidence>
<evidence type="ECO:0000256" key="9">
    <source>
        <dbReference type="SAM" id="SignalP"/>
    </source>
</evidence>
<comment type="similarity">
    <text evidence="1">Belongs to the peptidase M43B family.</text>
</comment>